<name>A0A968GB96_9SPIO</name>
<proteinExistence type="predicted"/>
<evidence type="ECO:0000313" key="2">
    <source>
        <dbReference type="Proteomes" id="UP000711995"/>
    </source>
</evidence>
<dbReference type="RefSeq" id="WP_167700979.1">
    <property type="nucleotide sequence ID" value="NZ_CP118175.1"/>
</dbReference>
<evidence type="ECO:0000313" key="1">
    <source>
        <dbReference type="EMBL" id="NIZ41362.1"/>
    </source>
</evidence>
<dbReference type="Proteomes" id="UP000711995">
    <property type="component" value="Unassembled WGS sequence"/>
</dbReference>
<reference evidence="1 2" key="1">
    <citation type="submission" date="2020-03" db="EMBL/GenBank/DDBJ databases">
        <title>Spirochaetal bacteria isolated from arthropods constitute a novel genus Entomospira genus novum within the order Spirochaetales.</title>
        <authorList>
            <person name="Grana-Miraglia L."/>
            <person name="Sikutova S."/>
            <person name="Fingerle V."/>
            <person name="Sing A."/>
            <person name="Castillo-Ramirez S."/>
            <person name="Margos G."/>
            <person name="Rudolf I."/>
        </authorList>
    </citation>
    <scope>NUCLEOTIDE SEQUENCE [LARGE SCALE GENOMIC DNA]</scope>
    <source>
        <strain evidence="1 2">BR193</strain>
    </source>
</reference>
<dbReference type="AlphaFoldDB" id="A0A968GB96"/>
<dbReference type="EMBL" id="JAATLJ010000002">
    <property type="protein sequence ID" value="NIZ41362.1"/>
    <property type="molecule type" value="Genomic_DNA"/>
</dbReference>
<keyword evidence="2" id="KW-1185">Reference proteome</keyword>
<protein>
    <submittedName>
        <fullName evidence="1">Uncharacterized protein</fullName>
    </submittedName>
</protein>
<gene>
    <name evidence="1" type="ORF">HCT14_07570</name>
</gene>
<accession>A0A968GB96</accession>
<comment type="caution">
    <text evidence="1">The sequence shown here is derived from an EMBL/GenBank/DDBJ whole genome shotgun (WGS) entry which is preliminary data.</text>
</comment>
<sequence>MIEYYNKRYHSKYVLMSNSIIIGQKIYFRGEKISTKTLDKIIARYNLNHDALVMDDMLIYLYAEAMKRIATEKSRNADLDLIDNCIAQLIIACTDSIS</sequence>
<organism evidence="1 2">
    <name type="scientific">Entomospira entomophila</name>
    <dbReference type="NCBI Taxonomy" id="2719988"/>
    <lineage>
        <taxon>Bacteria</taxon>
        <taxon>Pseudomonadati</taxon>
        <taxon>Spirochaetota</taxon>
        <taxon>Spirochaetia</taxon>
        <taxon>Spirochaetales</taxon>
        <taxon>Spirochaetaceae</taxon>
        <taxon>Entomospira</taxon>
    </lineage>
</organism>